<reference evidence="1" key="1">
    <citation type="journal article" date="2014" name="Front. Microbiol.">
        <title>High frequency of phylogenetically diverse reductive dehalogenase-homologous genes in deep subseafloor sedimentary metagenomes.</title>
        <authorList>
            <person name="Kawai M."/>
            <person name="Futagami T."/>
            <person name="Toyoda A."/>
            <person name="Takaki Y."/>
            <person name="Nishi S."/>
            <person name="Hori S."/>
            <person name="Arai W."/>
            <person name="Tsubouchi T."/>
            <person name="Morono Y."/>
            <person name="Uchiyama I."/>
            <person name="Ito T."/>
            <person name="Fujiyama A."/>
            <person name="Inagaki F."/>
            <person name="Takami H."/>
        </authorList>
    </citation>
    <scope>NUCLEOTIDE SEQUENCE</scope>
    <source>
        <strain evidence="1">Expedition CK06-06</strain>
    </source>
</reference>
<accession>X1D7C4</accession>
<dbReference type="EMBL" id="BART01025761">
    <property type="protein sequence ID" value="GAH04185.1"/>
    <property type="molecule type" value="Genomic_DNA"/>
</dbReference>
<dbReference type="AlphaFoldDB" id="X1D7C4"/>
<proteinExistence type="predicted"/>
<organism evidence="1">
    <name type="scientific">marine sediment metagenome</name>
    <dbReference type="NCBI Taxonomy" id="412755"/>
    <lineage>
        <taxon>unclassified sequences</taxon>
        <taxon>metagenomes</taxon>
        <taxon>ecological metagenomes</taxon>
    </lineage>
</organism>
<comment type="caution">
    <text evidence="1">The sequence shown here is derived from an EMBL/GenBank/DDBJ whole genome shotgun (WGS) entry which is preliminary data.</text>
</comment>
<evidence type="ECO:0008006" key="2">
    <source>
        <dbReference type="Google" id="ProtNLM"/>
    </source>
</evidence>
<sequence>LNSYFKKESASLILNALCPYISESNRNKLLCYFLKSNYRNNRKRAYIYILDNWSPKYQKIIERTWETYGDDEIINLLVAKMPKSFLLKNFKEISSNFEEKDLEYDFRLKILRNRFYARIFDRIPSELKKLKDEDPISFIFIMKERGNKIEPSWAIEIYKKFPRSRFLSRWYAEMGLWKDILKKDQNFSFKNILGKTIT</sequence>
<evidence type="ECO:0000313" key="1">
    <source>
        <dbReference type="EMBL" id="GAH04185.1"/>
    </source>
</evidence>
<name>X1D7C4_9ZZZZ</name>
<protein>
    <recommendedName>
        <fullName evidence="2">ERAP1-like C-terminal domain-containing protein</fullName>
    </recommendedName>
</protein>
<feature type="non-terminal residue" evidence="1">
    <location>
        <position position="1"/>
    </location>
</feature>
<gene>
    <name evidence="1" type="ORF">S01H4_46147</name>
</gene>